<dbReference type="AlphaFoldDB" id="A0AB39CSD2"/>
<organism evidence="1">
    <name type="scientific">Castellaniella ginsengisoli</name>
    <dbReference type="NCBI Taxonomy" id="546114"/>
    <lineage>
        <taxon>Bacteria</taxon>
        <taxon>Pseudomonadati</taxon>
        <taxon>Pseudomonadota</taxon>
        <taxon>Betaproteobacteria</taxon>
        <taxon>Burkholderiales</taxon>
        <taxon>Alcaligenaceae</taxon>
        <taxon>Castellaniella</taxon>
    </lineage>
</organism>
<evidence type="ECO:0008006" key="3">
    <source>
        <dbReference type="Google" id="ProtNLM"/>
    </source>
</evidence>
<protein>
    <recommendedName>
        <fullName evidence="3">DUF1488 family protein</fullName>
    </recommendedName>
</protein>
<dbReference type="EMBL" id="CP158257">
    <property type="protein sequence ID" value="XDJ55706.1"/>
    <property type="molecule type" value="Genomic_DNA"/>
</dbReference>
<gene>
    <name evidence="2" type="ORF">ABRZ00_00510</name>
    <name evidence="1" type="ORF">ABRZ02_01880</name>
</gene>
<evidence type="ECO:0000313" key="2">
    <source>
        <dbReference type="EMBL" id="XDJ55706.1"/>
    </source>
</evidence>
<dbReference type="KEGG" id="cgin:ABRZ00_00510"/>
<sequence>MAKTIFRKTNFRVVVYPRGLADFGFMRTSDDFLYGRGPDAAARIEKEYQGRCEEMAADIRRHVDSVGGVDIEFDQELVCEHCGSVWTEDSDTYNGGCCSKDEEGNPAEAGDATC</sequence>
<accession>A0AB39CSD2</accession>
<dbReference type="GeneID" id="93065970"/>
<proteinExistence type="predicted"/>
<name>A0AB39CSD2_9BURK</name>
<reference evidence="1" key="1">
    <citation type="submission" date="2024-05" db="EMBL/GenBank/DDBJ databases">
        <authorList>
            <person name="Luo Y.-C."/>
            <person name="Nicholds J."/>
            <person name="Mortimer T."/>
            <person name="Maboni G."/>
        </authorList>
    </citation>
    <scope>NUCLEOTIDE SEQUENCE</scope>
    <source>
        <strain evidence="2">150221</strain>
        <strain evidence="1">153271</strain>
    </source>
</reference>
<dbReference type="RefSeq" id="WP_368647786.1">
    <property type="nucleotide sequence ID" value="NZ_CP158253.1"/>
</dbReference>
<dbReference type="EMBL" id="CP158253">
    <property type="protein sequence ID" value="XDJ45071.1"/>
    <property type="molecule type" value="Genomic_DNA"/>
</dbReference>
<evidence type="ECO:0000313" key="1">
    <source>
        <dbReference type="EMBL" id="XDJ45071.1"/>
    </source>
</evidence>